<reference evidence="1 2" key="1">
    <citation type="submission" date="2019-07" db="EMBL/GenBank/DDBJ databases">
        <title>Whole genome shotgun sequence of Brevifollis gellanilyticus NBRC 108608.</title>
        <authorList>
            <person name="Hosoyama A."/>
            <person name="Uohara A."/>
            <person name="Ohji S."/>
            <person name="Ichikawa N."/>
        </authorList>
    </citation>
    <scope>NUCLEOTIDE SEQUENCE [LARGE SCALE GENOMIC DNA]</scope>
    <source>
        <strain evidence="1 2">NBRC 108608</strain>
    </source>
</reference>
<dbReference type="AlphaFoldDB" id="A0A512MAC0"/>
<dbReference type="EMBL" id="BKAG01000020">
    <property type="protein sequence ID" value="GEP43686.1"/>
    <property type="molecule type" value="Genomic_DNA"/>
</dbReference>
<name>A0A512MAC0_9BACT</name>
<keyword evidence="2" id="KW-1185">Reference proteome</keyword>
<sequence length="240" mass="27495">MNAVPNDVLNAETLSKLEVGLRTDADQLVELEDNLLRTLRRARDLGAEFGSPGDWSAAWRHQWDRVEAILQRIRARVNEMDRSIHSHEPGRLDDAHAAWDALAKDDAELLQALAALREQAIGLNVGAQDEWKDMAPLMEEHLERIHACAHSLRWKLELLRVHSKEEVDDIVNTVLRGQPHRTDESGQQWEEKAQAYLQAEKELGKENHTYLGVMDIIKGMFLWVENPDERVQKKEQPVAD</sequence>
<comment type="caution">
    <text evidence="1">The sequence shown here is derived from an EMBL/GenBank/DDBJ whole genome shotgun (WGS) entry which is preliminary data.</text>
</comment>
<proteinExistence type="predicted"/>
<organism evidence="1 2">
    <name type="scientific">Brevifollis gellanilyticus</name>
    <dbReference type="NCBI Taxonomy" id="748831"/>
    <lineage>
        <taxon>Bacteria</taxon>
        <taxon>Pseudomonadati</taxon>
        <taxon>Verrucomicrobiota</taxon>
        <taxon>Verrucomicrobiia</taxon>
        <taxon>Verrucomicrobiales</taxon>
        <taxon>Verrucomicrobiaceae</taxon>
    </lineage>
</organism>
<evidence type="ECO:0000313" key="2">
    <source>
        <dbReference type="Proteomes" id="UP000321577"/>
    </source>
</evidence>
<protein>
    <submittedName>
        <fullName evidence="1">Uncharacterized protein</fullName>
    </submittedName>
</protein>
<gene>
    <name evidence="1" type="ORF">BGE01nite_29770</name>
</gene>
<dbReference type="RefSeq" id="WP_146851260.1">
    <property type="nucleotide sequence ID" value="NZ_BKAG01000020.1"/>
</dbReference>
<dbReference type="Proteomes" id="UP000321577">
    <property type="component" value="Unassembled WGS sequence"/>
</dbReference>
<accession>A0A512MAC0</accession>
<evidence type="ECO:0000313" key="1">
    <source>
        <dbReference type="EMBL" id="GEP43686.1"/>
    </source>
</evidence>